<dbReference type="WBParaSite" id="TREG1_123430.1">
    <property type="protein sequence ID" value="TREG1_123430.1"/>
    <property type="gene ID" value="TREG1_123430"/>
</dbReference>
<sequence>MSKRNIVRFCKLPGQPPAKFISKISWNTELANNAQLIANKCNMKAGDGVVVKLNSDKKVSQYNGEGTSVRSLVEPWFLEHKNYNYNENKCNGECKHYKQIVSADTEEIGCAVKKCSSKQIFVCNYYPGIQDKKRPYEKGTKDSCIRK</sequence>
<reference evidence="2" key="1">
    <citation type="submission" date="2022-06" db="EMBL/GenBank/DDBJ databases">
        <authorList>
            <person name="Berger JAMES D."/>
            <person name="Berger JAMES D."/>
        </authorList>
    </citation>
    <scope>NUCLEOTIDE SEQUENCE [LARGE SCALE GENOMIC DNA]</scope>
</reference>
<dbReference type="PANTHER" id="PTHR10334">
    <property type="entry name" value="CYSTEINE-RICH SECRETORY PROTEIN-RELATED"/>
    <property type="match status" value="1"/>
</dbReference>
<proteinExistence type="predicted"/>
<name>A0AA85IUT9_TRIRE</name>
<dbReference type="InterPro" id="IPR001283">
    <property type="entry name" value="CRISP-related"/>
</dbReference>
<dbReference type="PRINTS" id="PR00837">
    <property type="entry name" value="V5TPXLIKE"/>
</dbReference>
<organism evidence="2 3">
    <name type="scientific">Trichobilharzia regenti</name>
    <name type="common">Nasal bird schistosome</name>
    <dbReference type="NCBI Taxonomy" id="157069"/>
    <lineage>
        <taxon>Eukaryota</taxon>
        <taxon>Metazoa</taxon>
        <taxon>Spiralia</taxon>
        <taxon>Lophotrochozoa</taxon>
        <taxon>Platyhelminthes</taxon>
        <taxon>Trematoda</taxon>
        <taxon>Digenea</taxon>
        <taxon>Strigeidida</taxon>
        <taxon>Schistosomatoidea</taxon>
        <taxon>Schistosomatidae</taxon>
        <taxon>Trichobilharzia</taxon>
    </lineage>
</organism>
<dbReference type="SUPFAM" id="SSF55797">
    <property type="entry name" value="PR-1-like"/>
    <property type="match status" value="1"/>
</dbReference>
<dbReference type="SMART" id="SM00198">
    <property type="entry name" value="SCP"/>
    <property type="match status" value="1"/>
</dbReference>
<dbReference type="CDD" id="cd05380">
    <property type="entry name" value="CAP_euk"/>
    <property type="match status" value="1"/>
</dbReference>
<dbReference type="InterPro" id="IPR002413">
    <property type="entry name" value="V5_allergen-like"/>
</dbReference>
<dbReference type="Proteomes" id="UP000050795">
    <property type="component" value="Unassembled WGS sequence"/>
</dbReference>
<feature type="domain" description="SCP" evidence="1">
    <location>
        <begin position="1"/>
        <end position="133"/>
    </location>
</feature>
<dbReference type="Gene3D" id="3.40.33.10">
    <property type="entry name" value="CAP"/>
    <property type="match status" value="1"/>
</dbReference>
<protein>
    <recommendedName>
        <fullName evidence="1">SCP domain-containing protein</fullName>
    </recommendedName>
</protein>
<dbReference type="InterPro" id="IPR035940">
    <property type="entry name" value="CAP_sf"/>
</dbReference>
<evidence type="ECO:0000313" key="3">
    <source>
        <dbReference type="WBParaSite" id="TREG1_123430.1"/>
    </source>
</evidence>
<accession>A0AA85IUT9</accession>
<reference evidence="3" key="2">
    <citation type="submission" date="2023-11" db="UniProtKB">
        <authorList>
            <consortium name="WormBaseParasite"/>
        </authorList>
    </citation>
    <scope>IDENTIFICATION</scope>
</reference>
<evidence type="ECO:0000259" key="1">
    <source>
        <dbReference type="SMART" id="SM00198"/>
    </source>
</evidence>
<keyword evidence="2" id="KW-1185">Reference proteome</keyword>
<dbReference type="Pfam" id="PF00188">
    <property type="entry name" value="CAP"/>
    <property type="match status" value="1"/>
</dbReference>
<dbReference type="InterPro" id="IPR014044">
    <property type="entry name" value="CAP_dom"/>
</dbReference>
<evidence type="ECO:0000313" key="2">
    <source>
        <dbReference type="Proteomes" id="UP000050795"/>
    </source>
</evidence>
<dbReference type="AlphaFoldDB" id="A0AA85IUT9"/>
<dbReference type="PRINTS" id="PR00838">
    <property type="entry name" value="V5ALLERGEN"/>
</dbReference>